<evidence type="ECO:0000256" key="9">
    <source>
        <dbReference type="ARBA" id="ARBA00023014"/>
    </source>
</evidence>
<protein>
    <submittedName>
        <fullName evidence="13">Dihydroorotate dehydrogenase electron transfer subunit</fullName>
    </submittedName>
</protein>
<dbReference type="GO" id="GO:0046872">
    <property type="term" value="F:metal ion binding"/>
    <property type="evidence" value="ECO:0007669"/>
    <property type="project" value="UniProtKB-KW"/>
</dbReference>
<keyword evidence="9 12" id="KW-0411">Iron-sulfur</keyword>
<comment type="cofactor">
    <cofactor evidence="11">
        <name>FAD</name>
        <dbReference type="ChEBI" id="CHEBI:57692"/>
    </cofactor>
    <text evidence="11">Binds 1 FAD per subunit.</text>
</comment>
<evidence type="ECO:0000256" key="1">
    <source>
        <dbReference type="ARBA" id="ARBA00006422"/>
    </source>
</evidence>
<dbReference type="GO" id="GO:0016491">
    <property type="term" value="F:oxidoreductase activity"/>
    <property type="evidence" value="ECO:0007669"/>
    <property type="project" value="InterPro"/>
</dbReference>
<dbReference type="Pfam" id="PF10418">
    <property type="entry name" value="DHODB_Fe-S_bind"/>
    <property type="match status" value="1"/>
</dbReference>
<dbReference type="InterPro" id="IPR017938">
    <property type="entry name" value="Riboflavin_synthase-like_b-brl"/>
</dbReference>
<evidence type="ECO:0000313" key="13">
    <source>
        <dbReference type="EMBL" id="HJE38687.1"/>
    </source>
</evidence>
<dbReference type="InterPro" id="IPR039261">
    <property type="entry name" value="FNR_nucleotide-bd"/>
</dbReference>
<dbReference type="GO" id="GO:0050660">
    <property type="term" value="F:flavin adenine dinucleotide binding"/>
    <property type="evidence" value="ECO:0007669"/>
    <property type="project" value="InterPro"/>
</dbReference>
<dbReference type="AlphaFoldDB" id="A0A4Q0U8J0"/>
<keyword evidence="2" id="KW-0813">Transport</keyword>
<dbReference type="PIRSF" id="PIRSF006816">
    <property type="entry name" value="Cyc3_hyd_g"/>
    <property type="match status" value="1"/>
</dbReference>
<comment type="cofactor">
    <cofactor evidence="10">
        <name>[2Fe-2S] cluster</name>
        <dbReference type="ChEBI" id="CHEBI:190135"/>
    </cofactor>
</comment>
<reference evidence="13" key="1">
    <citation type="journal article" date="2021" name="PeerJ">
        <title>Extensive microbial diversity within the chicken gut microbiome revealed by metagenomics and culture.</title>
        <authorList>
            <person name="Gilroy R."/>
            <person name="Ravi A."/>
            <person name="Getino M."/>
            <person name="Pursley I."/>
            <person name="Horton D.L."/>
            <person name="Alikhan N.F."/>
            <person name="Baker D."/>
            <person name="Gharbi K."/>
            <person name="Hall N."/>
            <person name="Watson M."/>
            <person name="Adriaenssens E.M."/>
            <person name="Foster-Nyarko E."/>
            <person name="Jarju S."/>
            <person name="Secka A."/>
            <person name="Antonio M."/>
            <person name="Oren A."/>
            <person name="Chaudhuri R.R."/>
            <person name="La Ragione R."/>
            <person name="Hildebrand F."/>
            <person name="Pallen M.J."/>
        </authorList>
    </citation>
    <scope>NUCLEOTIDE SEQUENCE</scope>
    <source>
        <strain evidence="13">4100</strain>
    </source>
</reference>
<proteinExistence type="inferred from homology"/>
<dbReference type="SUPFAM" id="SSF63380">
    <property type="entry name" value="Riboflavin synthase domain-like"/>
    <property type="match status" value="1"/>
</dbReference>
<dbReference type="CDD" id="cd06218">
    <property type="entry name" value="DHOD_e_trans"/>
    <property type="match status" value="1"/>
</dbReference>
<feature type="binding site" evidence="11">
    <location>
        <begin position="73"/>
        <end position="75"/>
    </location>
    <ligand>
        <name>FAD</name>
        <dbReference type="ChEBI" id="CHEBI:57692"/>
    </ligand>
</feature>
<comment type="cofactor">
    <cofactor evidence="12">
        <name>[2Fe-2S] cluster</name>
        <dbReference type="ChEBI" id="CHEBI:190135"/>
    </cofactor>
    <text evidence="12">Binds 1 [2Fe-2S] cluster per subunit.</text>
</comment>
<evidence type="ECO:0000256" key="8">
    <source>
        <dbReference type="ARBA" id="ARBA00023004"/>
    </source>
</evidence>
<dbReference type="InterPro" id="IPR012165">
    <property type="entry name" value="Cyt_c3_hydrogenase_gsu"/>
</dbReference>
<dbReference type="InterPro" id="IPR001433">
    <property type="entry name" value="OxRdtase_FAD/NAD-bd"/>
</dbReference>
<dbReference type="InterPro" id="IPR050353">
    <property type="entry name" value="PyrK_electron_transfer"/>
</dbReference>
<keyword evidence="3 11" id="KW-0285">Flavoprotein</keyword>
<dbReference type="PRINTS" id="PR00409">
    <property type="entry name" value="PHDIOXRDTASE"/>
</dbReference>
<feature type="binding site" evidence="12">
    <location>
        <position position="225"/>
    </location>
    <ligand>
        <name>[2Fe-2S] cluster</name>
        <dbReference type="ChEBI" id="CHEBI:190135"/>
    </ligand>
</feature>
<dbReference type="Gene3D" id="3.40.50.80">
    <property type="entry name" value="Nucleotide-binding domain of ferredoxin-NADP reductase (FNR) module"/>
    <property type="match status" value="1"/>
</dbReference>
<dbReference type="PANTHER" id="PTHR43513:SF3">
    <property type="entry name" value="DIHYDROOROTATE DEHYDROGENASE B (NAD(+)), ELECTRON TRANSFER SUBUNIT-RELATED"/>
    <property type="match status" value="1"/>
</dbReference>
<dbReference type="PANTHER" id="PTHR43513">
    <property type="entry name" value="DIHYDROOROTATE DEHYDROGENASE B (NAD(+)), ELECTRON TRANSFER SUBUNIT"/>
    <property type="match status" value="1"/>
</dbReference>
<evidence type="ECO:0000256" key="12">
    <source>
        <dbReference type="PIRSR" id="PIRSR006816-2"/>
    </source>
</evidence>
<feature type="binding site" evidence="12">
    <location>
        <position position="230"/>
    </location>
    <ligand>
        <name>[2Fe-2S] cluster</name>
        <dbReference type="ChEBI" id="CHEBI:190135"/>
    </ligand>
</feature>
<evidence type="ECO:0000256" key="10">
    <source>
        <dbReference type="ARBA" id="ARBA00034078"/>
    </source>
</evidence>
<dbReference type="EMBL" id="DYXT01000017">
    <property type="protein sequence ID" value="HJE38687.1"/>
    <property type="molecule type" value="Genomic_DNA"/>
</dbReference>
<dbReference type="Proteomes" id="UP000711407">
    <property type="component" value="Unassembled WGS sequence"/>
</dbReference>
<evidence type="ECO:0000256" key="5">
    <source>
        <dbReference type="ARBA" id="ARBA00022723"/>
    </source>
</evidence>
<gene>
    <name evidence="13" type="ORF">K8V47_02845</name>
</gene>
<evidence type="ECO:0000256" key="11">
    <source>
        <dbReference type="PIRSR" id="PIRSR006816-1"/>
    </source>
</evidence>
<evidence type="ECO:0000256" key="4">
    <source>
        <dbReference type="ARBA" id="ARBA00022714"/>
    </source>
</evidence>
<dbReference type="SUPFAM" id="SSF52343">
    <property type="entry name" value="Ferredoxin reductase-like, C-terminal NADP-linked domain"/>
    <property type="match status" value="1"/>
</dbReference>
<keyword evidence="6 11" id="KW-0274">FAD</keyword>
<dbReference type="GO" id="GO:0051537">
    <property type="term" value="F:2 iron, 2 sulfur cluster binding"/>
    <property type="evidence" value="ECO:0007669"/>
    <property type="project" value="UniProtKB-KW"/>
</dbReference>
<dbReference type="InterPro" id="IPR037117">
    <property type="entry name" value="Dihydroorotate_DH_ele_sf"/>
</dbReference>
<name>A0A4Q0U8J0_9BACT</name>
<comment type="similarity">
    <text evidence="1">Belongs to the PyrK family.</text>
</comment>
<keyword evidence="7" id="KW-0249">Electron transport</keyword>
<keyword evidence="5 12" id="KW-0479">Metal-binding</keyword>
<accession>A0A4Q0U8J0</accession>
<dbReference type="InterPro" id="IPR017927">
    <property type="entry name" value="FAD-bd_FR_type"/>
</dbReference>
<evidence type="ECO:0000313" key="14">
    <source>
        <dbReference type="Proteomes" id="UP000711407"/>
    </source>
</evidence>
<dbReference type="GO" id="GO:0006221">
    <property type="term" value="P:pyrimidine nucleotide biosynthetic process"/>
    <property type="evidence" value="ECO:0007669"/>
    <property type="project" value="InterPro"/>
</dbReference>
<keyword evidence="8 12" id="KW-0408">Iron</keyword>
<organism evidence="13 14">
    <name type="scientific">Candidatus Amulumruptor caecigallinarius</name>
    <dbReference type="NCBI Taxonomy" id="2109911"/>
    <lineage>
        <taxon>Bacteria</taxon>
        <taxon>Pseudomonadati</taxon>
        <taxon>Bacteroidota</taxon>
        <taxon>Bacteroidia</taxon>
        <taxon>Bacteroidales</taxon>
        <taxon>Muribaculaceae</taxon>
        <taxon>Candidatus Amulumruptor</taxon>
    </lineage>
</organism>
<evidence type="ECO:0000256" key="7">
    <source>
        <dbReference type="ARBA" id="ARBA00022982"/>
    </source>
</evidence>
<keyword evidence="4 12" id="KW-0001">2Fe-2S</keyword>
<sequence>MKKYCLDFTVVNNEAIHELYSLLTLTPSDSSTSLPDILPGQFVQVRVDNAETFLRRPISVNDVDRDNHTLSLLVRNAGEGSRWIMNRRQGDTVNLMLPLGNGFGNIAESDNRPLLVGGGVGIAPMLYLGKCMSLQHRVRPAFLVGARSASDVLQLQSLQQWGDVFVTTEDGTMGEKGLVTASSVWNEEWTTVYCCGPAPMMKAIAQICKKKSLPCKVSLENMMACGLGACLCCVEKTVRGNVCVCTEGPVFDTADLTW</sequence>
<dbReference type="Gene3D" id="2.10.240.10">
    <property type="entry name" value="Dihydroorotate dehydrogenase, electron transfer subunit"/>
    <property type="match status" value="1"/>
</dbReference>
<evidence type="ECO:0000256" key="2">
    <source>
        <dbReference type="ARBA" id="ARBA00022448"/>
    </source>
</evidence>
<reference evidence="13" key="2">
    <citation type="submission" date="2021-09" db="EMBL/GenBank/DDBJ databases">
        <authorList>
            <person name="Gilroy R."/>
        </authorList>
    </citation>
    <scope>NUCLEOTIDE SEQUENCE</scope>
    <source>
        <strain evidence="13">4100</strain>
    </source>
</reference>
<comment type="caution">
    <text evidence="13">The sequence shown here is derived from an EMBL/GenBank/DDBJ whole genome shotgun (WGS) entry which is preliminary data.</text>
</comment>
<evidence type="ECO:0000256" key="3">
    <source>
        <dbReference type="ARBA" id="ARBA00022630"/>
    </source>
</evidence>
<dbReference type="InterPro" id="IPR019480">
    <property type="entry name" value="Dihydroorotate_DH_Fe-S-bd"/>
</dbReference>
<feature type="binding site" evidence="12">
    <location>
        <position position="233"/>
    </location>
    <ligand>
        <name>[2Fe-2S] cluster</name>
        <dbReference type="ChEBI" id="CHEBI:190135"/>
    </ligand>
</feature>
<feature type="binding site" evidence="12">
    <location>
        <position position="245"/>
    </location>
    <ligand>
        <name>[2Fe-2S] cluster</name>
        <dbReference type="ChEBI" id="CHEBI:190135"/>
    </ligand>
</feature>
<feature type="binding site" evidence="11">
    <location>
        <begin position="56"/>
        <end position="59"/>
    </location>
    <ligand>
        <name>FAD</name>
        <dbReference type="ChEBI" id="CHEBI:57692"/>
    </ligand>
</feature>
<dbReference type="Gene3D" id="2.40.30.10">
    <property type="entry name" value="Translation factors"/>
    <property type="match status" value="1"/>
</dbReference>
<evidence type="ECO:0000256" key="6">
    <source>
        <dbReference type="ARBA" id="ARBA00022827"/>
    </source>
</evidence>
<dbReference type="PROSITE" id="PS51384">
    <property type="entry name" value="FAD_FR"/>
    <property type="match status" value="1"/>
</dbReference>
<dbReference type="Pfam" id="PF00175">
    <property type="entry name" value="NAD_binding_1"/>
    <property type="match status" value="1"/>
</dbReference>